<evidence type="ECO:0000313" key="2">
    <source>
        <dbReference type="Proteomes" id="UP000030645"/>
    </source>
</evidence>
<dbReference type="PANTHER" id="PTHR48221:SF2">
    <property type="entry name" value="ACYL-COA SYNTHETASE FAMILY PROTEIN"/>
    <property type="match status" value="1"/>
</dbReference>
<proteinExistence type="predicted"/>
<dbReference type="Proteomes" id="UP000030645">
    <property type="component" value="Unassembled WGS sequence"/>
</dbReference>
<dbReference type="PANTHER" id="PTHR48221">
    <property type="entry name" value="ACYL-COA SYNTHETASE FAMILY PROTEIN"/>
    <property type="match status" value="1"/>
</dbReference>
<organism evidence="1 2">
    <name type="scientific">Morus notabilis</name>
    <dbReference type="NCBI Taxonomy" id="981085"/>
    <lineage>
        <taxon>Eukaryota</taxon>
        <taxon>Viridiplantae</taxon>
        <taxon>Streptophyta</taxon>
        <taxon>Embryophyta</taxon>
        <taxon>Tracheophyta</taxon>
        <taxon>Spermatophyta</taxon>
        <taxon>Magnoliopsida</taxon>
        <taxon>eudicotyledons</taxon>
        <taxon>Gunneridae</taxon>
        <taxon>Pentapetalae</taxon>
        <taxon>rosids</taxon>
        <taxon>fabids</taxon>
        <taxon>Rosales</taxon>
        <taxon>Moraceae</taxon>
        <taxon>Moreae</taxon>
        <taxon>Morus</taxon>
    </lineage>
</organism>
<reference evidence="2" key="1">
    <citation type="submission" date="2013-01" db="EMBL/GenBank/DDBJ databases">
        <title>Draft Genome Sequence of a Mulberry Tree, Morus notabilis C.K. Schneid.</title>
        <authorList>
            <person name="He N."/>
            <person name="Zhao S."/>
        </authorList>
    </citation>
    <scope>NUCLEOTIDE SEQUENCE</scope>
</reference>
<dbReference type="KEGG" id="mnt:21409895"/>
<dbReference type="eggNOG" id="ENOG502QPP1">
    <property type="taxonomic scope" value="Eukaryota"/>
</dbReference>
<dbReference type="OrthoDB" id="1917939at2759"/>
<sequence>MTTVRDLTDLFTRLASHLDGSSSSHHNLPEDANRALQLSVANLNRSLNLDDDSRVRVLDAALSLMCFKAPQVFDSVVKYSVQTIVGVLSSSVGCKVLRFPKDEVLLIGSSISGRDCGDLIEACSDVLGKLKGHREQYEDLLCAVLRVAISSSSYRYLYPPRPMLDLRSIDARQKTVSKFLSTFPKGFSLDNNKIPFRLVSWFLDPPTLKHDIEKVLHESMKRPFICLCKEFHERMDWRSVIICLVLSPVMFIETRALLHRWFLLTGLASVLELLVALCSVILDVVSRPTWWDISSELGAKLPFSNAYFPHHHHLLRILAGPLSHVSLLHLVRVTSELFSCTDKQFDPIIKAPAMKAEQVDHKSSWALAINFPNWFYFASALLLSKNSFQDNIYSKCISEASNIGNTHNEESPSAAARYIAWILNPLSKSNQDLLTDSLVKISKLLASKQFGSGIYEKKAAYDRKMLKKPKLCDKEYKNHTERYDCQIIALWLKEFKSVYTVYSNKISKSSASCDIKFSCDHSMQQNALFRRIALGILLGRLNYIDEDACELLLHYATTDRVLHSRETKTSSLKKVKCNHEGKKDVIVWIDEYNKEESVAGACLVFNLTDTVESMSASLFETEEAGLDFICQVKLKVGKYLVKCIQRQIQLKIDEDGNVLVMDLCQRLKQWRHQGRIVLEIHKELDDLINVLSHKLSSL</sequence>
<dbReference type="EMBL" id="KE343704">
    <property type="protein sequence ID" value="EXB38838.1"/>
    <property type="molecule type" value="Genomic_DNA"/>
</dbReference>
<name>W9QS53_9ROSA</name>
<accession>W9QS53</accession>
<keyword evidence="2" id="KW-1185">Reference proteome</keyword>
<evidence type="ECO:0000313" key="1">
    <source>
        <dbReference type="EMBL" id="EXB38838.1"/>
    </source>
</evidence>
<dbReference type="AlphaFoldDB" id="W9QS53"/>
<gene>
    <name evidence="1" type="ORF">L484_027272</name>
</gene>
<protein>
    <submittedName>
        <fullName evidence="1">Uncharacterized protein</fullName>
    </submittedName>
</protein>